<name>A0ACD5ABD9_9ACTN</name>
<dbReference type="Proteomes" id="UP001432251">
    <property type="component" value="Chromosome"/>
</dbReference>
<proteinExistence type="predicted"/>
<evidence type="ECO:0000313" key="2">
    <source>
        <dbReference type="Proteomes" id="UP001432251"/>
    </source>
</evidence>
<keyword evidence="2" id="KW-1185">Reference proteome</keyword>
<sequence length="250" mass="27243">MSHPPRELRLATALVEFSDTLLDRFDPHRYLGRLADHCVDLLEARGAGVSLHDPGGPPGAIVKSSEQPRLVERLLVASPSASPVHDCLRTGKPVEPVSLTSEDAVARWPVFTAVALRHGITATYAVPLQRRDDTFGALGIFTPELPSGDEELAIAQSLADAAALGLANQRAYAQHRELAGQLQQALASRVRVEQAKGMLAERWKTEPDAAFSILRQYARRNRLPIDQVSHSVIKRLLTDAQLRPDKPGPA</sequence>
<reference evidence="1" key="1">
    <citation type="journal article" date="2025" name="Int. J. Syst. Evol. Microbiol.">
        <title>Streptomyces citrinus sp. nov., with yellow diffusible pigment.</title>
        <authorList>
            <person name="He Y."/>
            <person name="Yang E."/>
            <person name="Xu J."/>
            <person name="Sun Y."/>
            <person name="Sun L."/>
        </authorList>
    </citation>
    <scope>NUCLEOTIDE SEQUENCE</scope>
    <source>
        <strain evidence="1">Q6</strain>
    </source>
</reference>
<organism evidence="1 2">
    <name type="scientific">Streptomyces citrinus</name>
    <dbReference type="NCBI Taxonomy" id="3118173"/>
    <lineage>
        <taxon>Bacteria</taxon>
        <taxon>Bacillati</taxon>
        <taxon>Actinomycetota</taxon>
        <taxon>Actinomycetes</taxon>
        <taxon>Kitasatosporales</taxon>
        <taxon>Streptomycetaceae</taxon>
        <taxon>Streptomyces</taxon>
    </lineage>
</organism>
<gene>
    <name evidence="1" type="ORF">V2W30_15035</name>
</gene>
<accession>A0ACD5ABD9</accession>
<dbReference type="EMBL" id="CP146022">
    <property type="protein sequence ID" value="WWQ64526.1"/>
    <property type="molecule type" value="Genomic_DNA"/>
</dbReference>
<evidence type="ECO:0000313" key="1">
    <source>
        <dbReference type="EMBL" id="WWQ64526.1"/>
    </source>
</evidence>
<protein>
    <submittedName>
        <fullName evidence="1">GAF and ANTAR domain-containing protein</fullName>
    </submittedName>
</protein>